<comment type="caution">
    <text evidence="1">The sequence shown here is derived from an EMBL/GenBank/DDBJ whole genome shotgun (WGS) entry which is preliminary data.</text>
</comment>
<evidence type="ECO:0000313" key="1">
    <source>
        <dbReference type="EMBL" id="OLN28483.1"/>
    </source>
</evidence>
<dbReference type="InterPro" id="IPR004165">
    <property type="entry name" value="CoA_trans_fam_I"/>
</dbReference>
<keyword evidence="1" id="KW-0808">Transferase</keyword>
<reference evidence="1 2" key="1">
    <citation type="submission" date="2016-09" db="EMBL/GenBank/DDBJ databases">
        <title>Complete genome of Desulfosporosinus sp. OL.</title>
        <authorList>
            <person name="Mardanov A."/>
            <person name="Beletsky A."/>
            <person name="Panova A."/>
            <person name="Karnachuk O."/>
            <person name="Ravin N."/>
        </authorList>
    </citation>
    <scope>NUCLEOTIDE SEQUENCE [LARGE SCALE GENOMIC DNA]</scope>
    <source>
        <strain evidence="1 2">OL</strain>
    </source>
</reference>
<gene>
    <name evidence="1" type="ORF">DSOL_3996</name>
</gene>
<dbReference type="Gene3D" id="3.40.1080.10">
    <property type="entry name" value="Glutaconate Coenzyme A-transferase"/>
    <property type="match status" value="1"/>
</dbReference>
<evidence type="ECO:0000313" key="2">
    <source>
        <dbReference type="Proteomes" id="UP000186102"/>
    </source>
</evidence>
<dbReference type="Proteomes" id="UP000186102">
    <property type="component" value="Unassembled WGS sequence"/>
</dbReference>
<dbReference type="EMBL" id="MLBF01000042">
    <property type="protein sequence ID" value="OLN28483.1"/>
    <property type="molecule type" value="Genomic_DNA"/>
</dbReference>
<dbReference type="Pfam" id="PF01144">
    <property type="entry name" value="CoA_trans"/>
    <property type="match status" value="1"/>
</dbReference>
<dbReference type="GO" id="GO:0008410">
    <property type="term" value="F:CoA-transferase activity"/>
    <property type="evidence" value="ECO:0007669"/>
    <property type="project" value="InterPro"/>
</dbReference>
<name>A0A1Q8QMA9_9FIRM</name>
<sequence>MGVGGLWGSDLIAQRPEFFQVMKSPFSDEEVVTVKALRPDWAIIHVQEADQYGNARILGSEFQDVLLSRAAKKTIITTEKLVDTQTFQQEPKQTSVPYFLVEAVVVVPEGAKPGICYPNYKTVDAIGMKAYGQAIKEGKLNEYLTQVTEGRG</sequence>
<organism evidence="1 2">
    <name type="scientific">Desulfosporosinus metallidurans</name>
    <dbReference type="NCBI Taxonomy" id="1888891"/>
    <lineage>
        <taxon>Bacteria</taxon>
        <taxon>Bacillati</taxon>
        <taxon>Bacillota</taxon>
        <taxon>Clostridia</taxon>
        <taxon>Eubacteriales</taxon>
        <taxon>Desulfitobacteriaceae</taxon>
        <taxon>Desulfosporosinus</taxon>
    </lineage>
</organism>
<protein>
    <submittedName>
        <fullName evidence="1">3-oxoadipate CoA-transferase subunit A</fullName>
    </submittedName>
</protein>
<dbReference type="OrthoDB" id="9777193at2"/>
<dbReference type="SUPFAM" id="SSF100950">
    <property type="entry name" value="NagB/RpiA/CoA transferase-like"/>
    <property type="match status" value="1"/>
</dbReference>
<dbReference type="AlphaFoldDB" id="A0A1Q8QMA9"/>
<proteinExistence type="predicted"/>
<keyword evidence="2" id="KW-1185">Reference proteome</keyword>
<dbReference type="STRING" id="1888891.DSOL_3996"/>
<accession>A0A1Q8QMA9</accession>
<dbReference type="InterPro" id="IPR037171">
    <property type="entry name" value="NagB/RpiA_transferase-like"/>
</dbReference>